<reference evidence="1 2" key="1">
    <citation type="submission" date="2019-06" db="EMBL/GenBank/DDBJ databases">
        <authorList>
            <person name="Livingstone P."/>
            <person name="Whitworth D."/>
        </authorList>
    </citation>
    <scope>NUCLEOTIDE SEQUENCE [LARGE SCALE GENOMIC DNA]</scope>
    <source>
        <strain evidence="1 2">AM401</strain>
    </source>
</reference>
<dbReference type="Gene3D" id="3.30.750.24">
    <property type="entry name" value="STAS domain"/>
    <property type="match status" value="1"/>
</dbReference>
<dbReference type="AlphaFoldDB" id="A0A540WLN3"/>
<accession>A0A540WLN3</accession>
<sequence length="122" mass="13741">MFEVEALVGKNRLVVRIWGDIAREEAQRVGDAAVRAIERLRPRFDLLSDMKGVTSLDAEATVQLRRIMEAAKVRGFRRVVRVVGRSVDTALVFERTSRELGYDAHLAFSLEEAERLLDSGSP</sequence>
<dbReference type="OrthoDB" id="5382804at2"/>
<dbReference type="Proteomes" id="UP000315369">
    <property type="component" value="Unassembled WGS sequence"/>
</dbReference>
<evidence type="ECO:0000313" key="1">
    <source>
        <dbReference type="EMBL" id="TQF09324.1"/>
    </source>
</evidence>
<comment type="caution">
    <text evidence="1">The sequence shown here is derived from an EMBL/GenBank/DDBJ whole genome shotgun (WGS) entry which is preliminary data.</text>
</comment>
<dbReference type="RefSeq" id="WP_141648829.1">
    <property type="nucleotide sequence ID" value="NZ_VIFM01000359.1"/>
</dbReference>
<evidence type="ECO:0008006" key="3">
    <source>
        <dbReference type="Google" id="ProtNLM"/>
    </source>
</evidence>
<keyword evidence="2" id="KW-1185">Reference proteome</keyword>
<protein>
    <recommendedName>
        <fullName evidence="3">STAS domain-containing protein</fullName>
    </recommendedName>
</protein>
<gene>
    <name evidence="1" type="ORF">FJV41_45155</name>
</gene>
<dbReference type="SUPFAM" id="SSF52091">
    <property type="entry name" value="SpoIIaa-like"/>
    <property type="match status" value="1"/>
</dbReference>
<dbReference type="InterPro" id="IPR036513">
    <property type="entry name" value="STAS_dom_sf"/>
</dbReference>
<organism evidence="1 2">
    <name type="scientific">Myxococcus llanfairpwllgwyngyllgogerychwyrndrobwllllantysiliogogogochensis</name>
    <dbReference type="NCBI Taxonomy" id="2590453"/>
    <lineage>
        <taxon>Bacteria</taxon>
        <taxon>Pseudomonadati</taxon>
        <taxon>Myxococcota</taxon>
        <taxon>Myxococcia</taxon>
        <taxon>Myxococcales</taxon>
        <taxon>Cystobacterineae</taxon>
        <taxon>Myxococcaceae</taxon>
        <taxon>Myxococcus</taxon>
    </lineage>
</organism>
<proteinExistence type="predicted"/>
<dbReference type="EMBL" id="VIFM01000359">
    <property type="protein sequence ID" value="TQF09324.1"/>
    <property type="molecule type" value="Genomic_DNA"/>
</dbReference>
<evidence type="ECO:0000313" key="2">
    <source>
        <dbReference type="Proteomes" id="UP000315369"/>
    </source>
</evidence>
<name>A0A540WLN3_9BACT</name>